<dbReference type="Gene3D" id="2.40.10.500">
    <property type="match status" value="4"/>
</dbReference>
<dbReference type="PANTHER" id="PTHR24104">
    <property type="entry name" value="E3 UBIQUITIN-PROTEIN LIGASE NHLRC1-RELATED"/>
    <property type="match status" value="1"/>
</dbReference>
<feature type="compositionally biased region" description="Polar residues" evidence="4">
    <location>
        <begin position="1888"/>
        <end position="1909"/>
    </location>
</feature>
<evidence type="ECO:0000256" key="1">
    <source>
        <dbReference type="ARBA" id="ARBA00022729"/>
    </source>
</evidence>
<dbReference type="Pfam" id="PF17291">
    <property type="entry name" value="M60-like_N"/>
    <property type="match status" value="1"/>
</dbReference>
<sequence>MKKITTLFAILFFTFLNQTQAQFASYSFDTNANDTVNGYHANTYVLPSYITDGSSSVIELEGDEFLSLPSELSTHIKTDETFMYTIRFKITDDYLTNPYKGENSTSPIRVLVANKSMHPNGLGFNLLYRTSLGSSSIVATYGDDVLQYGQQYNITSAEVGVWYEITVKMYFNVPVPYIQYVISVDEGGAFTKIFNFDPKVVDIDRFKASLNTQKIWIGTDVNDAMRWGQSPYAKVNIDKLIFYNAVPLSDPTIINALLSSLIDGMNGTTTLSDAEKDALYTNFLLNWDPSSYASNKAIVASYLETCNSTYGVIFEDQTRIEVSDMPVPQRIQFTIQEWMTDNLYTTANTSEMSGISFLDHTAFPGAVSNTAPRVNAANFNVDGSYKTDSGFKLSNPEAVVRPTGYYAAPGELVTLTFPENIINKGIKVRVGAHQHNLAKYSTSFNRFPRISTLYDVTATSLTVANPFGGAIYVTFPDGANYGVVTCQISGAVKSPYYSTKPGFERSLADYKTDLANSYVKWVDWESLKFMTTFPAPAATTVNNPDEVITLWDQTFNMFNVILGRPLDNFRAEYLLIDSQNLNGMTTAPAIYPMPLLVADNIFEADPTMIPINVINGNAFMNGTGPINGVNHAVILHEMGHLLHMPFLANEDETMVNLPAVAAYNRVFGQSMDDALKYSFQGLNFDEAALDWMLPLPFRAGERIGVDMLPYQTRGYAKYADIAQLYSWEKLGEIHEYFYKEGSINSSYRHDNIKDDTYINAASEKLNTNMAPLLEFWGIIPSDQLVEQLKGKPVDDKIKDRLLHYRSIVPADNTAFKVVYDNMTAKLGDVHDVRYDNMLNTYNEAVSDSIVARIDVLLCKYYNNNCIAANSDGTPTVTFAFSEESIDENSATDVSLTATLDVLSSETVTINFILSGTALETTDYTVSSQSVTIAAGAQSGAISISTNGLDDNEIEVLQTIVFTPTVTNATTNTETLTLNFLSDDNPTVTSITTSETSIIENGGVSVITAEIDTPASKPTYIALDIIGTADYSIDYTGTGEYTITTVAGGNGAGTANNQFNFASGLHIDIAGNVYVADLLNHRVQKWAPGAIEGITVAGGNGAGADANQLNKPHGIFVDTSGNVYIADSENHRIQKWAPGAAEGTTVAGGNGQAELSSAGAKDQNKLNTPLDVFVKPNGDIYIADTGAYRIQKWTPGAAEGVEVTGGTYENRVDKPSGIFISDLGDLYIVATEHYRIQKWELEGLHVTTVAGGNNIGNNANQLNNPKGVFVDPAKNVYVADYKNNRVQKWAPGAAEGTTVAGGNGQGAVANQLDGPKSVFVDAAGDIYVADMKNHRIQKYHYVPKITIPAGETTGTLTVTAVEDISDDDNETIVITPTTVTNANSSHTDTHTITIVDDDEPPVVSFKWSAESIDENSDRDVILTATLSRTSNKEITIDFALSGAATLATEYTISSTSITIPAGVNSGNLTLSTRGLDDDAIEIAETIVFTATMTNATTTSDTITLNILSEDDPTVTSITVDQTNIQENNGVSIVTATINKATSKPVSILLDMAGTAIYDSDYDTEFIIKGNVTIAAGESGQGATPDRLNNPYGVFVDTSENIYIADKNTHRIQKWTAGASKGITVAGGNWNGSGNLQLREPTGVVVDASGNVYVADMKNHRIQRAAPGAIGADTAAGGVPNNMIGEASNQLNNPHGFFVTTSGDIYIADTDNHRIQKWLKGASEATTVAGGNEQGNAANQLNSPHGVYVDALGNVYVADTNNNRIQKWLPETTEGATVAGGNDTGDAANQLDTPTGVFVNTTGSIYIADTNNHRIQRWAPGATRGITVAGGHGQGNDDTQLNTPTGVFVNATGSVYIADKNNHRIQKYYYTPEITIAAGEVTGSIQVTGLEDTSSASKGVDSRTSQKGPTSDDNNNDDGDEIISLTPTGAKNATLAAGITTTITITISDSSSLHVDDVVMNDADTVLAYPNPSNGIFEIAVPISEKEVSIVIYNIYGQLLSQKKYPVSYGKVNLDIKNQPIGIYLAKVQLAVPVTLKIVKK</sequence>
<evidence type="ECO:0000256" key="2">
    <source>
        <dbReference type="ARBA" id="ARBA00022737"/>
    </source>
</evidence>
<dbReference type="OrthoDB" id="791543at2"/>
<reference evidence="7 8" key="1">
    <citation type="submission" date="2016-11" db="EMBL/GenBank/DDBJ databases">
        <title>Trade-off between light-utilization and light-protection in marine flavobacteria.</title>
        <authorList>
            <person name="Kumagai Y."/>
        </authorList>
    </citation>
    <scope>NUCLEOTIDE SEQUENCE [LARGE SCALE GENOMIC DNA]</scope>
    <source>
        <strain evidence="7 8">ATCC 700397</strain>
    </source>
</reference>
<feature type="region of interest" description="Disordered" evidence="4">
    <location>
        <begin position="1888"/>
        <end position="1923"/>
    </location>
</feature>
<evidence type="ECO:0000256" key="4">
    <source>
        <dbReference type="SAM" id="MobiDB-lite"/>
    </source>
</evidence>
<dbReference type="InterPro" id="IPR011042">
    <property type="entry name" value="6-blade_b-propeller_TolB-like"/>
</dbReference>
<dbReference type="Pfam" id="PF01436">
    <property type="entry name" value="NHL"/>
    <property type="match status" value="8"/>
</dbReference>
<feature type="repeat" description="NHL" evidence="3">
    <location>
        <begin position="1630"/>
        <end position="1666"/>
    </location>
</feature>
<feature type="repeat" description="NHL" evidence="3">
    <location>
        <begin position="1102"/>
        <end position="1138"/>
    </location>
</feature>
<dbReference type="SUPFAM" id="SSF101898">
    <property type="entry name" value="NHL repeat"/>
    <property type="match status" value="2"/>
</dbReference>
<dbReference type="InterPro" id="IPR026444">
    <property type="entry name" value="Secre_tail"/>
</dbReference>
<dbReference type="NCBIfam" id="TIGR04183">
    <property type="entry name" value="Por_Secre_tail"/>
    <property type="match status" value="1"/>
</dbReference>
<dbReference type="InterPro" id="IPR001258">
    <property type="entry name" value="NHL_repeat"/>
</dbReference>
<feature type="chain" id="PRO_5015541667" description="Peptidase M60 domain-containing protein" evidence="5">
    <location>
        <begin position="22"/>
        <end position="2039"/>
    </location>
</feature>
<evidence type="ECO:0000259" key="6">
    <source>
        <dbReference type="PROSITE" id="PS51723"/>
    </source>
</evidence>
<name>A0A2S7KYC3_9FLAO</name>
<dbReference type="SMART" id="SM01276">
    <property type="entry name" value="M60-like"/>
    <property type="match status" value="1"/>
</dbReference>
<dbReference type="RefSeq" id="WP_104809723.1">
    <property type="nucleotide sequence ID" value="NZ_MQUA01000013.1"/>
</dbReference>
<dbReference type="SUPFAM" id="SSF141072">
    <property type="entry name" value="CalX-like"/>
    <property type="match status" value="2"/>
</dbReference>
<dbReference type="InterPro" id="IPR050952">
    <property type="entry name" value="TRIM-NHL_E3_ligases"/>
</dbReference>
<keyword evidence="1 5" id="KW-0732">Signal</keyword>
<feature type="repeat" description="NHL" evidence="3">
    <location>
        <begin position="1833"/>
        <end position="1869"/>
    </location>
</feature>
<accession>A0A2S7KYC3</accession>
<feature type="signal peptide" evidence="5">
    <location>
        <begin position="1"/>
        <end position="21"/>
    </location>
</feature>
<dbReference type="Gene3D" id="2.60.40.2030">
    <property type="match status" value="3"/>
</dbReference>
<feature type="repeat" description="NHL" evidence="3">
    <location>
        <begin position="1733"/>
        <end position="1769"/>
    </location>
</feature>
<evidence type="ECO:0000256" key="3">
    <source>
        <dbReference type="PROSITE-ProRule" id="PRU00504"/>
    </source>
</evidence>
<feature type="repeat" description="NHL" evidence="3">
    <location>
        <begin position="1305"/>
        <end position="1341"/>
    </location>
</feature>
<evidence type="ECO:0000313" key="8">
    <source>
        <dbReference type="Proteomes" id="UP000239522"/>
    </source>
</evidence>
<dbReference type="EMBL" id="MQUA01000013">
    <property type="protein sequence ID" value="PQB07513.1"/>
    <property type="molecule type" value="Genomic_DNA"/>
</dbReference>
<dbReference type="Gene3D" id="2.120.10.30">
    <property type="entry name" value="TolB, C-terminal domain"/>
    <property type="match status" value="2"/>
</dbReference>
<dbReference type="PROSITE" id="PS51723">
    <property type="entry name" value="PEPTIDASE_M60"/>
    <property type="match status" value="1"/>
</dbReference>
<proteinExistence type="predicted"/>
<feature type="repeat" description="NHL" evidence="3">
    <location>
        <begin position="1580"/>
        <end position="1616"/>
    </location>
</feature>
<dbReference type="InterPro" id="IPR031161">
    <property type="entry name" value="Peptidase_M60_dom"/>
</dbReference>
<feature type="repeat" description="NHL" evidence="3">
    <location>
        <begin position="1254"/>
        <end position="1291"/>
    </location>
</feature>
<dbReference type="PANTHER" id="PTHR24104:SF25">
    <property type="entry name" value="PROTEIN LIN-41"/>
    <property type="match status" value="1"/>
</dbReference>
<evidence type="ECO:0000313" key="7">
    <source>
        <dbReference type="EMBL" id="PQB07513.1"/>
    </source>
</evidence>
<feature type="repeat" description="NHL" evidence="3">
    <location>
        <begin position="1783"/>
        <end position="1819"/>
    </location>
</feature>
<feature type="repeat" description="NHL" evidence="3">
    <location>
        <begin position="1154"/>
        <end position="1195"/>
    </location>
</feature>
<feature type="domain" description="Peptidase M60" evidence="6">
    <location>
        <begin position="398"/>
        <end position="714"/>
    </location>
</feature>
<dbReference type="SUPFAM" id="SSF63829">
    <property type="entry name" value="Calcium-dependent phosphotriesterase"/>
    <property type="match status" value="2"/>
</dbReference>
<keyword evidence="2" id="KW-0677">Repeat</keyword>
<dbReference type="InterPro" id="IPR035423">
    <property type="entry name" value="M60-like_N"/>
</dbReference>
<dbReference type="Proteomes" id="UP000239522">
    <property type="component" value="Unassembled WGS sequence"/>
</dbReference>
<protein>
    <recommendedName>
        <fullName evidence="6">Peptidase M60 domain-containing protein</fullName>
    </recommendedName>
</protein>
<dbReference type="Gene3D" id="2.60.120.1250">
    <property type="entry name" value="Peptidase M60, enhancin-like domain 1"/>
    <property type="match status" value="1"/>
</dbReference>
<dbReference type="Pfam" id="PF18962">
    <property type="entry name" value="Por_Secre_tail"/>
    <property type="match status" value="1"/>
</dbReference>
<comment type="caution">
    <text evidence="7">The sequence shown here is derived from an EMBL/GenBank/DDBJ whole genome shotgun (WGS) entry which is preliminary data.</text>
</comment>
<dbReference type="PROSITE" id="PS51125">
    <property type="entry name" value="NHL"/>
    <property type="match status" value="10"/>
</dbReference>
<dbReference type="CDD" id="cd05819">
    <property type="entry name" value="NHL"/>
    <property type="match status" value="2"/>
</dbReference>
<organism evidence="7 8">
    <name type="scientific">Polaribacter filamentus</name>
    <dbReference type="NCBI Taxonomy" id="53483"/>
    <lineage>
        <taxon>Bacteria</taxon>
        <taxon>Pseudomonadati</taxon>
        <taxon>Bacteroidota</taxon>
        <taxon>Flavobacteriia</taxon>
        <taxon>Flavobacteriales</taxon>
        <taxon>Flavobacteriaceae</taxon>
    </lineage>
</organism>
<feature type="repeat" description="NHL" evidence="3">
    <location>
        <begin position="1688"/>
        <end position="1719"/>
    </location>
</feature>
<dbReference type="GO" id="GO:0008270">
    <property type="term" value="F:zinc ion binding"/>
    <property type="evidence" value="ECO:0007669"/>
    <property type="project" value="UniProtKB-KW"/>
</dbReference>
<evidence type="ECO:0000256" key="5">
    <source>
        <dbReference type="SAM" id="SignalP"/>
    </source>
</evidence>
<gene>
    <name evidence="7" type="ORF">BST83_10345</name>
</gene>
<dbReference type="InterPro" id="IPR038081">
    <property type="entry name" value="CalX-like_sf"/>
</dbReference>
<keyword evidence="8" id="KW-1185">Reference proteome</keyword>